<dbReference type="InterPro" id="IPR036259">
    <property type="entry name" value="MFS_trans_sf"/>
</dbReference>
<feature type="transmembrane region" description="Helical" evidence="5">
    <location>
        <begin position="76"/>
        <end position="95"/>
    </location>
</feature>
<feature type="transmembrane region" description="Helical" evidence="5">
    <location>
        <begin position="255"/>
        <end position="274"/>
    </location>
</feature>
<feature type="transmembrane region" description="Helical" evidence="5">
    <location>
        <begin position="223"/>
        <end position="243"/>
    </location>
</feature>
<organism evidence="7 8">
    <name type="scientific">Kibdelosporangium persicum</name>
    <dbReference type="NCBI Taxonomy" id="2698649"/>
    <lineage>
        <taxon>Bacteria</taxon>
        <taxon>Bacillati</taxon>
        <taxon>Actinomycetota</taxon>
        <taxon>Actinomycetes</taxon>
        <taxon>Pseudonocardiales</taxon>
        <taxon>Pseudonocardiaceae</taxon>
        <taxon>Kibdelosporangium</taxon>
    </lineage>
</organism>
<feature type="transmembrane region" description="Helical" evidence="5">
    <location>
        <begin position="101"/>
        <end position="128"/>
    </location>
</feature>
<feature type="transmembrane region" description="Helical" evidence="5">
    <location>
        <begin position="7"/>
        <end position="29"/>
    </location>
</feature>
<evidence type="ECO:0000256" key="3">
    <source>
        <dbReference type="ARBA" id="ARBA00022989"/>
    </source>
</evidence>
<dbReference type="PANTHER" id="PTHR11360:SF284">
    <property type="entry name" value="EG:103B4.3 PROTEIN-RELATED"/>
    <property type="match status" value="1"/>
</dbReference>
<dbReference type="EMBL" id="JAAATY010000048">
    <property type="protein sequence ID" value="NRN70984.1"/>
    <property type="molecule type" value="Genomic_DNA"/>
</dbReference>
<dbReference type="RefSeq" id="WP_173142152.1">
    <property type="nucleotide sequence ID" value="NZ_CBCSGW010000025.1"/>
</dbReference>
<dbReference type="InterPro" id="IPR020846">
    <property type="entry name" value="MFS_dom"/>
</dbReference>
<evidence type="ECO:0000256" key="5">
    <source>
        <dbReference type="SAM" id="Phobius"/>
    </source>
</evidence>
<feature type="transmembrane region" description="Helical" evidence="5">
    <location>
        <begin position="172"/>
        <end position="192"/>
    </location>
</feature>
<comment type="subcellular location">
    <subcellularLocation>
        <location evidence="1">Cell membrane</location>
        <topology evidence="1">Multi-pass membrane protein</topology>
    </subcellularLocation>
</comment>
<dbReference type="Gene3D" id="1.20.1250.20">
    <property type="entry name" value="MFS general substrate transporter like domains"/>
    <property type="match status" value="1"/>
</dbReference>
<evidence type="ECO:0000313" key="8">
    <source>
        <dbReference type="Proteomes" id="UP000763557"/>
    </source>
</evidence>
<evidence type="ECO:0000313" key="7">
    <source>
        <dbReference type="EMBL" id="NRN70984.1"/>
    </source>
</evidence>
<feature type="transmembrane region" description="Helical" evidence="5">
    <location>
        <begin position="344"/>
        <end position="367"/>
    </location>
</feature>
<protein>
    <submittedName>
        <fullName evidence="7">MFS family arabinose efflux permease</fullName>
    </submittedName>
</protein>
<feature type="transmembrane region" description="Helical" evidence="5">
    <location>
        <begin position="373"/>
        <end position="393"/>
    </location>
</feature>
<keyword evidence="3 5" id="KW-1133">Transmembrane helix</keyword>
<dbReference type="SUPFAM" id="SSF103473">
    <property type="entry name" value="MFS general substrate transporter"/>
    <property type="match status" value="1"/>
</dbReference>
<sequence>MTRTTSRVTAFMIFAVVVSFVISLAGSSLKTAVQVLFLPIADGFEVNRGTLAIAFTVFFVVNGLISAPIGHLADRIGAVPVIAIGAGALGAVLILCATATHIWVFIAAFGILGAIGFTMVSFVPLGVLADQLFEGRDTGLVYAVLTNGVAVGFIVLVPLWTRLNTVLSWDQILFGAGIVFLVVLVPLSLILVKTHTRQERVTRPRSTMREGVRATLTNARARALIAAFIACGVTMAFIDVHLFPHMHDHGVSPGISSLSVAVLGVLEIIGGLIAGRLCDRGRIRGTLTAGYLLRAGAMVMLPFFPSTFMVIGFGAVFGVSYLATVVATTVWLTRVMPPGTLGTAVGLLWTVHMLAVATGSQVGAILADVQHSYLLTILASAAITLGAVVIVAAQPSPDSKKTVVEEEAVRQ</sequence>
<dbReference type="InterPro" id="IPR011701">
    <property type="entry name" value="MFS"/>
</dbReference>
<keyword evidence="4 5" id="KW-0472">Membrane</keyword>
<dbReference type="InterPro" id="IPR050327">
    <property type="entry name" value="Proton-linked_MCT"/>
</dbReference>
<feature type="domain" description="Major facilitator superfamily (MFS) profile" evidence="6">
    <location>
        <begin position="11"/>
        <end position="398"/>
    </location>
</feature>
<accession>A0ABX2FHV4</accession>
<feature type="transmembrane region" description="Helical" evidence="5">
    <location>
        <begin position="310"/>
        <end position="332"/>
    </location>
</feature>
<gene>
    <name evidence="7" type="ORF">GC106_82590</name>
</gene>
<dbReference type="PROSITE" id="PS50850">
    <property type="entry name" value="MFS"/>
    <property type="match status" value="1"/>
</dbReference>
<comment type="caution">
    <text evidence="7">The sequence shown here is derived from an EMBL/GenBank/DDBJ whole genome shotgun (WGS) entry which is preliminary data.</text>
</comment>
<evidence type="ECO:0000256" key="2">
    <source>
        <dbReference type="ARBA" id="ARBA00022692"/>
    </source>
</evidence>
<reference evidence="7 8" key="1">
    <citation type="submission" date="2020-01" db="EMBL/GenBank/DDBJ databases">
        <title>Kibdelosporangium persica a novel Actinomycetes from a hot desert in Iran.</title>
        <authorList>
            <person name="Safaei N."/>
            <person name="Zaburannyi N."/>
            <person name="Mueller R."/>
            <person name="Wink J."/>
        </authorList>
    </citation>
    <scope>NUCLEOTIDE SEQUENCE [LARGE SCALE GENOMIC DNA]</scope>
    <source>
        <strain evidence="7 8">4NS15</strain>
    </source>
</reference>
<feature type="transmembrane region" description="Helical" evidence="5">
    <location>
        <begin position="140"/>
        <end position="160"/>
    </location>
</feature>
<evidence type="ECO:0000256" key="4">
    <source>
        <dbReference type="ARBA" id="ARBA00023136"/>
    </source>
</evidence>
<dbReference type="PANTHER" id="PTHR11360">
    <property type="entry name" value="MONOCARBOXYLATE TRANSPORTER"/>
    <property type="match status" value="1"/>
</dbReference>
<evidence type="ECO:0000259" key="6">
    <source>
        <dbReference type="PROSITE" id="PS50850"/>
    </source>
</evidence>
<proteinExistence type="predicted"/>
<evidence type="ECO:0000256" key="1">
    <source>
        <dbReference type="ARBA" id="ARBA00004651"/>
    </source>
</evidence>
<keyword evidence="2 5" id="KW-0812">Transmembrane</keyword>
<dbReference type="Pfam" id="PF07690">
    <property type="entry name" value="MFS_1"/>
    <property type="match status" value="1"/>
</dbReference>
<dbReference type="Proteomes" id="UP000763557">
    <property type="component" value="Unassembled WGS sequence"/>
</dbReference>
<keyword evidence="8" id="KW-1185">Reference proteome</keyword>
<feature type="transmembrane region" description="Helical" evidence="5">
    <location>
        <begin position="49"/>
        <end position="69"/>
    </location>
</feature>
<name>A0ABX2FHV4_9PSEU</name>
<feature type="transmembrane region" description="Helical" evidence="5">
    <location>
        <begin position="286"/>
        <end position="304"/>
    </location>
</feature>